<accession>A0A9Q0U881</accession>
<evidence type="ECO:0000313" key="2">
    <source>
        <dbReference type="EMBL" id="KAJ6725236.1"/>
    </source>
</evidence>
<proteinExistence type="predicted"/>
<comment type="caution">
    <text evidence="2">The sequence shown here is derived from an EMBL/GenBank/DDBJ whole genome shotgun (WGS) entry which is preliminary data.</text>
</comment>
<reference evidence="2" key="1">
    <citation type="submission" date="2022-11" db="EMBL/GenBank/DDBJ databases">
        <authorList>
            <person name="Hyden B.L."/>
            <person name="Feng K."/>
            <person name="Yates T."/>
            <person name="Jawdy S."/>
            <person name="Smart L.B."/>
            <person name="Muchero W."/>
        </authorList>
    </citation>
    <scope>NUCLEOTIDE SEQUENCE</scope>
    <source>
        <tissue evidence="2">Shoot tip</tissue>
    </source>
</reference>
<dbReference type="InterPro" id="IPR026960">
    <property type="entry name" value="RVT-Znf"/>
</dbReference>
<dbReference type="PANTHER" id="PTHR33116">
    <property type="entry name" value="REVERSE TRANSCRIPTASE ZINC-BINDING DOMAIN-CONTAINING PROTEIN-RELATED-RELATED"/>
    <property type="match status" value="1"/>
</dbReference>
<dbReference type="AlphaFoldDB" id="A0A9Q0U881"/>
<dbReference type="Proteomes" id="UP001151529">
    <property type="component" value="Chromosome 11"/>
</dbReference>
<dbReference type="OrthoDB" id="1937542at2759"/>
<organism evidence="2 3">
    <name type="scientific">Salix viminalis</name>
    <name type="common">Common osier</name>
    <name type="synonym">Basket willow</name>
    <dbReference type="NCBI Taxonomy" id="40686"/>
    <lineage>
        <taxon>Eukaryota</taxon>
        <taxon>Viridiplantae</taxon>
        <taxon>Streptophyta</taxon>
        <taxon>Embryophyta</taxon>
        <taxon>Tracheophyta</taxon>
        <taxon>Spermatophyta</taxon>
        <taxon>Magnoliopsida</taxon>
        <taxon>eudicotyledons</taxon>
        <taxon>Gunneridae</taxon>
        <taxon>Pentapetalae</taxon>
        <taxon>rosids</taxon>
        <taxon>fabids</taxon>
        <taxon>Malpighiales</taxon>
        <taxon>Salicaceae</taxon>
        <taxon>Saliceae</taxon>
        <taxon>Salix</taxon>
    </lineage>
</organism>
<reference evidence="2" key="2">
    <citation type="journal article" date="2023" name="Int. J. Mol. Sci.">
        <title>De Novo Assembly and Annotation of 11 Diverse Shrub Willow (Salix) Genomes Reveals Novel Gene Organization in Sex-Linked Regions.</title>
        <authorList>
            <person name="Hyden B."/>
            <person name="Feng K."/>
            <person name="Yates T.B."/>
            <person name="Jawdy S."/>
            <person name="Cereghino C."/>
            <person name="Smart L.B."/>
            <person name="Muchero W."/>
        </authorList>
    </citation>
    <scope>NUCLEOTIDE SEQUENCE [LARGE SCALE GENOMIC DNA]</scope>
    <source>
        <tissue evidence="2">Shoot tip</tissue>
    </source>
</reference>
<feature type="domain" description="Reverse transcriptase zinc-binding" evidence="1">
    <location>
        <begin position="28"/>
        <end position="108"/>
    </location>
</feature>
<sequence>MWNPVSFDLGVEQQDSWVWTKHASGKCTIKSAWEQNRRPSPPDDGSRLIWHKWHVPRHSFVLWLAARGRLRTMDRLHGLPHQQCVLCNDQMENHNHLFFSCPFSATIWQELAGRAHLTWPSVPWVQAWGWVVERCISTNVATQRLVGLVLAAAIYHIWQERKRRIHDHHFSSVERTREAIIRVLLSSEEVEDVEAVGEELPPSGLRFWAWAAVGASSVSPFLKKAALLLGASFCLDLGSFCAPFQAPVRLMTSALVVLQVGWVVLGRLMGCKI</sequence>
<keyword evidence="3" id="KW-1185">Reference proteome</keyword>
<dbReference type="Pfam" id="PF13966">
    <property type="entry name" value="zf-RVT"/>
    <property type="match status" value="1"/>
</dbReference>
<evidence type="ECO:0000259" key="1">
    <source>
        <dbReference type="Pfam" id="PF13966"/>
    </source>
</evidence>
<name>A0A9Q0U881_SALVM</name>
<gene>
    <name evidence="2" type="ORF">OIU85_023089</name>
</gene>
<protein>
    <recommendedName>
        <fullName evidence="1">Reverse transcriptase zinc-binding domain-containing protein</fullName>
    </recommendedName>
</protein>
<dbReference type="EMBL" id="JAPFFL010000005">
    <property type="protein sequence ID" value="KAJ6725236.1"/>
    <property type="molecule type" value="Genomic_DNA"/>
</dbReference>
<evidence type="ECO:0000313" key="3">
    <source>
        <dbReference type="Proteomes" id="UP001151529"/>
    </source>
</evidence>
<dbReference type="PANTHER" id="PTHR33116:SF84">
    <property type="entry name" value="RNA-DIRECTED DNA POLYMERASE"/>
    <property type="match status" value="1"/>
</dbReference>